<feature type="compositionally biased region" description="Low complexity" evidence="1">
    <location>
        <begin position="29"/>
        <end position="44"/>
    </location>
</feature>
<evidence type="ECO:0000259" key="2">
    <source>
        <dbReference type="Pfam" id="PF14661"/>
    </source>
</evidence>
<evidence type="ECO:0000313" key="4">
    <source>
        <dbReference type="Proteomes" id="UP000289323"/>
    </source>
</evidence>
<dbReference type="Pfam" id="PF14661">
    <property type="entry name" value="HAUS6_N"/>
    <property type="match status" value="1"/>
</dbReference>
<evidence type="ECO:0000256" key="1">
    <source>
        <dbReference type="SAM" id="MobiDB-lite"/>
    </source>
</evidence>
<feature type="region of interest" description="Disordered" evidence="1">
    <location>
        <begin position="1"/>
        <end position="44"/>
    </location>
</feature>
<feature type="compositionally biased region" description="Polar residues" evidence="1">
    <location>
        <begin position="16"/>
        <end position="26"/>
    </location>
</feature>
<dbReference type="InterPro" id="IPR028163">
    <property type="entry name" value="HAUS_6_N"/>
</dbReference>
<name>A0A446BCI2_9PEZI</name>
<proteinExistence type="predicted"/>
<feature type="region of interest" description="Disordered" evidence="1">
    <location>
        <begin position="444"/>
        <end position="600"/>
    </location>
</feature>
<gene>
    <name evidence="3" type="ORF">TT172_LOCUS2631</name>
</gene>
<dbReference type="Proteomes" id="UP000289323">
    <property type="component" value="Unassembled WGS sequence"/>
</dbReference>
<feature type="compositionally biased region" description="Low complexity" evidence="1">
    <location>
        <begin position="659"/>
        <end position="675"/>
    </location>
</feature>
<reference evidence="3 4" key="1">
    <citation type="submission" date="2018-04" db="EMBL/GenBank/DDBJ databases">
        <authorList>
            <person name="Huttner S."/>
            <person name="Dainat J."/>
        </authorList>
    </citation>
    <scope>NUCLEOTIDE SEQUENCE [LARGE SCALE GENOMIC DNA]</scope>
</reference>
<protein>
    <submittedName>
        <fullName evidence="3">42e0ee22-f43e-4f5a-9cd0-2363cf6e098d</fullName>
    </submittedName>
</protein>
<dbReference type="AlphaFoldDB" id="A0A446BCI2"/>
<feature type="compositionally biased region" description="Pro residues" evidence="1">
    <location>
        <begin position="536"/>
        <end position="546"/>
    </location>
</feature>
<organism evidence="3 4">
    <name type="scientific">Thermothielavioides terrestris</name>
    <dbReference type="NCBI Taxonomy" id="2587410"/>
    <lineage>
        <taxon>Eukaryota</taxon>
        <taxon>Fungi</taxon>
        <taxon>Dikarya</taxon>
        <taxon>Ascomycota</taxon>
        <taxon>Pezizomycotina</taxon>
        <taxon>Sordariomycetes</taxon>
        <taxon>Sordariomycetidae</taxon>
        <taxon>Sordariales</taxon>
        <taxon>Chaetomiaceae</taxon>
        <taxon>Thermothielavioides</taxon>
    </lineage>
</organism>
<feature type="compositionally biased region" description="Basic and acidic residues" evidence="1">
    <location>
        <begin position="627"/>
        <end position="643"/>
    </location>
</feature>
<feature type="compositionally biased region" description="Polar residues" evidence="1">
    <location>
        <begin position="1"/>
        <end position="10"/>
    </location>
</feature>
<feature type="compositionally biased region" description="Acidic residues" evidence="1">
    <location>
        <begin position="473"/>
        <end position="482"/>
    </location>
</feature>
<evidence type="ECO:0000313" key="3">
    <source>
        <dbReference type="EMBL" id="SPQ20212.1"/>
    </source>
</evidence>
<accession>A0A446BCI2</accession>
<feature type="domain" description="HAUS augmin-like complex subunit 6 N-terminal" evidence="2">
    <location>
        <begin position="67"/>
        <end position="299"/>
    </location>
</feature>
<feature type="compositionally biased region" description="Basic and acidic residues" evidence="1">
    <location>
        <begin position="492"/>
        <end position="501"/>
    </location>
</feature>
<feature type="compositionally biased region" description="Basic and acidic residues" evidence="1">
    <location>
        <begin position="694"/>
        <end position="713"/>
    </location>
</feature>
<feature type="region of interest" description="Disordered" evidence="1">
    <location>
        <begin position="624"/>
        <end position="729"/>
    </location>
</feature>
<sequence length="778" mass="85412">MAQVNGTSLLGRTRSTRAPTNASKPVQASARSGGPPGVVSSSSASTAASTAAHATASPTAPSNISLFLTNLRLLDLDLRPDWPDINAHTFSAKDAAQGQKKRIQSVEWALYHLFALLDPDEARSKLQPFFPPLDHVQSLNLRAALLRALEQAKKNGVLGRDAVVRKTMLDECKGERLEEVLAVLSSVVLKKVVAERQWNGGGHPALAQTLALENRGYSGDRTELTALILAHRVSLRRTLDEKNAARARFKEFSDVLAGKEKAIARRREQAETARRRAAGTSISDAQRDAICRMVRNNWAGDERWMETLLYGDSKSHKDGVLSAPFDRVWRRVQSGRLAELDETSAGLLEQLDSRVKDQQARLAKWQNFRQRMFGKSGSEPAARQAKPEAKQKGLDLGFRAHEDLHLGRMGSRKLPGATSNQLDSHYEALIKSLESELAAIDSRRPPVPSFFQRPQQPESPPARTAGDPKPEPEISDISDLEEAQPMPRYSPTRRDPIRVLEEPAFEPVLRKAKTFDEEHGSPPRKPNSASKRRPRPPPPDHAPQSPPRLVAASPEPPPSPERAVSPTQQLADQILASVSAATPSPVKKPRHTLSLAERTRLSMARRTSHANLRVAADEVGADYYDNDTVHNSHEDDPEIDRLPLKRAPVTVPIVAEPPSAAESATGGGSSSSEATGYEDLMSRTRRSMAGSEAARQKAQLERRRSLRRAREAPKTPAQKRGSGYFPAVDEAGEGNSALLLAEELMNGEHKDDYEAVFMSRPKLKTSPVGTPSREFWGD</sequence>
<dbReference type="EMBL" id="OUUZ01000003">
    <property type="protein sequence ID" value="SPQ20212.1"/>
    <property type="molecule type" value="Genomic_DNA"/>
</dbReference>